<dbReference type="GO" id="GO:0017168">
    <property type="term" value="F:5-oxoprolinase (ATP-hydrolyzing) activity"/>
    <property type="evidence" value="ECO:0007669"/>
    <property type="project" value="UniProtKB-EC"/>
</dbReference>
<dbReference type="RefSeq" id="WP_122013946.1">
    <property type="nucleotide sequence ID" value="NZ_CP033169.1"/>
</dbReference>
<keyword evidence="1" id="KW-0547">Nucleotide-binding</keyword>
<dbReference type="SUPFAM" id="SSF50891">
    <property type="entry name" value="Cyclophilin-like"/>
    <property type="match status" value="1"/>
</dbReference>
<dbReference type="Gene3D" id="2.40.100.10">
    <property type="entry name" value="Cyclophilin-like"/>
    <property type="match status" value="1"/>
</dbReference>
<dbReference type="InterPro" id="IPR029000">
    <property type="entry name" value="Cyclophilin-like_dom_sf"/>
</dbReference>
<feature type="domain" description="Carboxyltransferase" evidence="4">
    <location>
        <begin position="5"/>
        <end position="205"/>
    </location>
</feature>
<sequence length="241" mass="27713">MYEKPRILMCGDKAIVVEYGNEISEGCNKQIISLYRFLVREKVNGIVSLIPTYRSLLIKFEPTQISFQQLEDILSRFNPKEIEKDFNPLVIEIPVAYGEEFGPDLQYVAEFHSLTNEEVIQIHTEPLYRIYMLGFIIGFAYLGNMSEKIATPRLDKPRTIIPAGSVGIAGAQTGIYPLDSPGGWRLIGKTPVRLYDPQRERPILFQAGDYVRFKPISREEFFEIEEEVKKGSFQVRTYPYS</sequence>
<accession>A0A3G2R2G7</accession>
<organism evidence="5 6">
    <name type="scientific">Biomaibacter acetigenes</name>
    <dbReference type="NCBI Taxonomy" id="2316383"/>
    <lineage>
        <taxon>Bacteria</taxon>
        <taxon>Bacillati</taxon>
        <taxon>Bacillota</taxon>
        <taxon>Clostridia</taxon>
        <taxon>Thermosediminibacterales</taxon>
        <taxon>Tepidanaerobacteraceae</taxon>
        <taxon>Biomaibacter</taxon>
    </lineage>
</organism>
<evidence type="ECO:0000256" key="3">
    <source>
        <dbReference type="ARBA" id="ARBA00022840"/>
    </source>
</evidence>
<dbReference type="PANTHER" id="PTHR34698">
    <property type="entry name" value="5-OXOPROLINASE SUBUNIT B"/>
    <property type="match status" value="1"/>
</dbReference>
<keyword evidence="3" id="KW-0067">ATP-binding</keyword>
<dbReference type="AlphaFoldDB" id="A0A3G2R2G7"/>
<dbReference type="EMBL" id="CP033169">
    <property type="protein sequence ID" value="AYO29539.1"/>
    <property type="molecule type" value="Genomic_DNA"/>
</dbReference>
<evidence type="ECO:0000256" key="1">
    <source>
        <dbReference type="ARBA" id="ARBA00022741"/>
    </source>
</evidence>
<evidence type="ECO:0000313" key="6">
    <source>
        <dbReference type="Proteomes" id="UP000280960"/>
    </source>
</evidence>
<dbReference type="SMART" id="SM00796">
    <property type="entry name" value="AHS1"/>
    <property type="match status" value="1"/>
</dbReference>
<keyword evidence="2 5" id="KW-0378">Hydrolase</keyword>
<dbReference type="KEGG" id="bacg:D2962_01985"/>
<dbReference type="EC" id="3.5.2.9" evidence="5"/>
<protein>
    <submittedName>
        <fullName evidence="5">5-oxoprolinase subunit PxpB</fullName>
        <ecNumber evidence="5">3.5.2.9</ecNumber>
    </submittedName>
</protein>
<dbReference type="PANTHER" id="PTHR34698:SF2">
    <property type="entry name" value="5-OXOPROLINASE SUBUNIT B"/>
    <property type="match status" value="1"/>
</dbReference>
<evidence type="ECO:0000256" key="2">
    <source>
        <dbReference type="ARBA" id="ARBA00022801"/>
    </source>
</evidence>
<dbReference type="NCBIfam" id="TIGR00370">
    <property type="entry name" value="5-oxoprolinase subunit PxpB"/>
    <property type="match status" value="1"/>
</dbReference>
<dbReference type="Proteomes" id="UP000280960">
    <property type="component" value="Chromosome"/>
</dbReference>
<proteinExistence type="predicted"/>
<dbReference type="Gene3D" id="3.30.1360.40">
    <property type="match status" value="1"/>
</dbReference>
<dbReference type="SUPFAM" id="SSF160467">
    <property type="entry name" value="PH0987 N-terminal domain-like"/>
    <property type="match status" value="1"/>
</dbReference>
<name>A0A3G2R2G7_9FIRM</name>
<keyword evidence="6" id="KW-1185">Reference proteome</keyword>
<reference evidence="5 6" key="1">
    <citation type="submission" date="2018-10" db="EMBL/GenBank/DDBJ databases">
        <authorList>
            <person name="Zhang X."/>
        </authorList>
    </citation>
    <scope>NUCLEOTIDE SEQUENCE [LARGE SCALE GENOMIC DNA]</scope>
    <source>
        <strain evidence="5 6">SK-G1</strain>
    </source>
</reference>
<evidence type="ECO:0000259" key="4">
    <source>
        <dbReference type="SMART" id="SM00796"/>
    </source>
</evidence>
<gene>
    <name evidence="5" type="primary">pxpB</name>
    <name evidence="5" type="ORF">D2962_01985</name>
</gene>
<dbReference type="Pfam" id="PF02682">
    <property type="entry name" value="CT_C_D"/>
    <property type="match status" value="1"/>
</dbReference>
<dbReference type="InterPro" id="IPR003833">
    <property type="entry name" value="CT_C_D"/>
</dbReference>
<dbReference type="InterPro" id="IPR010016">
    <property type="entry name" value="PxpB"/>
</dbReference>
<dbReference type="GO" id="GO:0005524">
    <property type="term" value="F:ATP binding"/>
    <property type="evidence" value="ECO:0007669"/>
    <property type="project" value="UniProtKB-KW"/>
</dbReference>
<evidence type="ECO:0000313" key="5">
    <source>
        <dbReference type="EMBL" id="AYO29539.1"/>
    </source>
</evidence>